<proteinExistence type="predicted"/>
<protein>
    <recommendedName>
        <fullName evidence="11">ComEC/Rec2-related protein domain-containing protein</fullName>
    </recommendedName>
</protein>
<dbReference type="EMBL" id="PCSH01000058">
    <property type="protein sequence ID" value="PIP41503.1"/>
    <property type="molecule type" value="Genomic_DNA"/>
</dbReference>
<dbReference type="Pfam" id="PF03772">
    <property type="entry name" value="Competence"/>
    <property type="match status" value="1"/>
</dbReference>
<keyword evidence="5 6" id="KW-0472">Membrane</keyword>
<feature type="transmembrane region" description="Helical" evidence="6">
    <location>
        <begin position="33"/>
        <end position="49"/>
    </location>
</feature>
<keyword evidence="3 6" id="KW-0812">Transmembrane</keyword>
<dbReference type="Proteomes" id="UP000231067">
    <property type="component" value="Unassembled WGS sequence"/>
</dbReference>
<feature type="transmembrane region" description="Helical" evidence="6">
    <location>
        <begin position="341"/>
        <end position="360"/>
    </location>
</feature>
<feature type="transmembrane region" description="Helical" evidence="6">
    <location>
        <begin position="244"/>
        <end position="264"/>
    </location>
</feature>
<evidence type="ECO:0000259" key="7">
    <source>
        <dbReference type="Pfam" id="PF03772"/>
    </source>
</evidence>
<feature type="transmembrane region" description="Helical" evidence="6">
    <location>
        <begin position="406"/>
        <end position="428"/>
    </location>
</feature>
<feature type="domain" description="ComEC/Rec2-related protein" evidence="7">
    <location>
        <begin position="223"/>
        <end position="484"/>
    </location>
</feature>
<dbReference type="NCBIfam" id="TIGR00360">
    <property type="entry name" value="ComEC_N-term"/>
    <property type="match status" value="1"/>
</dbReference>
<reference evidence="9 10" key="1">
    <citation type="submission" date="2017-09" db="EMBL/GenBank/DDBJ databases">
        <title>Depth-based differentiation of microbial function through sediment-hosted aquifers and enrichment of novel symbionts in the deep terrestrial subsurface.</title>
        <authorList>
            <person name="Probst A.J."/>
            <person name="Ladd B."/>
            <person name="Jarett J.K."/>
            <person name="Geller-Mcgrath D.E."/>
            <person name="Sieber C.M."/>
            <person name="Emerson J.B."/>
            <person name="Anantharaman K."/>
            <person name="Thomas B.C."/>
            <person name="Malmstrom R."/>
            <person name="Stieglmeier M."/>
            <person name="Klingl A."/>
            <person name="Woyke T."/>
            <person name="Ryan C.M."/>
            <person name="Banfield J.F."/>
        </authorList>
    </citation>
    <scope>NUCLEOTIDE SEQUENCE [LARGE SCALE GENOMIC DNA]</scope>
    <source>
        <strain evidence="9">CG23_combo_of_CG06-09_8_20_14_all_40_23</strain>
    </source>
</reference>
<feature type="transmembrane region" description="Helical" evidence="6">
    <location>
        <begin position="372"/>
        <end position="394"/>
    </location>
</feature>
<dbReference type="PANTHER" id="PTHR30619:SF1">
    <property type="entry name" value="RECOMBINATION PROTEIN 2"/>
    <property type="match status" value="1"/>
</dbReference>
<dbReference type="Pfam" id="PF13567">
    <property type="entry name" value="DUF4131"/>
    <property type="match status" value="1"/>
</dbReference>
<keyword evidence="2" id="KW-1003">Cell membrane</keyword>
<feature type="domain" description="DUF4131" evidence="8">
    <location>
        <begin position="33"/>
        <end position="172"/>
    </location>
</feature>
<organism evidence="9 10">
    <name type="scientific">Candidatus Desantisbacteria bacterium CG23_combo_of_CG06-09_8_20_14_all_40_23</name>
    <dbReference type="NCBI Taxonomy" id="1974550"/>
    <lineage>
        <taxon>Bacteria</taxon>
        <taxon>Candidatus Desantisiibacteriota</taxon>
    </lineage>
</organism>
<evidence type="ECO:0000256" key="5">
    <source>
        <dbReference type="ARBA" id="ARBA00023136"/>
    </source>
</evidence>
<dbReference type="InterPro" id="IPR052159">
    <property type="entry name" value="Competence_DNA_uptake"/>
</dbReference>
<evidence type="ECO:0000256" key="6">
    <source>
        <dbReference type="SAM" id="Phobius"/>
    </source>
</evidence>
<evidence type="ECO:0000256" key="4">
    <source>
        <dbReference type="ARBA" id="ARBA00022989"/>
    </source>
</evidence>
<evidence type="ECO:0000256" key="3">
    <source>
        <dbReference type="ARBA" id="ARBA00022692"/>
    </source>
</evidence>
<evidence type="ECO:0000313" key="10">
    <source>
        <dbReference type="Proteomes" id="UP000231067"/>
    </source>
</evidence>
<evidence type="ECO:0000259" key="8">
    <source>
        <dbReference type="Pfam" id="PF13567"/>
    </source>
</evidence>
<feature type="transmembrane region" description="Helical" evidence="6">
    <location>
        <begin position="7"/>
        <end position="27"/>
    </location>
</feature>
<feature type="transmembrane region" description="Helical" evidence="6">
    <location>
        <begin position="434"/>
        <end position="455"/>
    </location>
</feature>
<evidence type="ECO:0000313" key="9">
    <source>
        <dbReference type="EMBL" id="PIP41503.1"/>
    </source>
</evidence>
<name>A0A2H0A7X4_9BACT</name>
<dbReference type="GO" id="GO:0005886">
    <property type="term" value="C:plasma membrane"/>
    <property type="evidence" value="ECO:0007669"/>
    <property type="project" value="UniProtKB-SubCell"/>
</dbReference>
<dbReference type="InterPro" id="IPR025405">
    <property type="entry name" value="DUF4131"/>
</dbReference>
<feature type="transmembrane region" description="Helical" evidence="6">
    <location>
        <begin position="276"/>
        <end position="297"/>
    </location>
</feature>
<keyword evidence="4 6" id="KW-1133">Transmembrane helix</keyword>
<comment type="caution">
    <text evidence="9">The sequence shown here is derived from an EMBL/GenBank/DDBJ whole genome shotgun (WGS) entry which is preliminary data.</text>
</comment>
<comment type="subcellular location">
    <subcellularLocation>
        <location evidence="1">Cell membrane</location>
        <topology evidence="1">Multi-pass membrane protein</topology>
    </subcellularLocation>
</comment>
<evidence type="ECO:0000256" key="2">
    <source>
        <dbReference type="ARBA" id="ARBA00022475"/>
    </source>
</evidence>
<dbReference type="PANTHER" id="PTHR30619">
    <property type="entry name" value="DNA INTERNALIZATION/COMPETENCE PROTEIN COMEC/REC2"/>
    <property type="match status" value="1"/>
</dbReference>
<accession>A0A2H0A7X4</accession>
<dbReference type="InterPro" id="IPR004477">
    <property type="entry name" value="ComEC_N"/>
</dbReference>
<evidence type="ECO:0008006" key="11">
    <source>
        <dbReference type="Google" id="ProtNLM"/>
    </source>
</evidence>
<sequence>MVVQMNTIPLFSITIAYIIGIVMGRYIHIGLGWIYGICLVIVCLSIVFSRGKNYLLLLTTMAIGCLFYSMDSQLLPANHISHFINYKGTIIGNIIDYPQIYSNRTQFTIEAESVGGIKTCGKVQVGLAWMDNRFEYGDKVLLVGMIRQPFSLKNPDGFDFGQYLAHQKILVVCCIQGDNQIKRIGRGRVNPIMAFSVMIKNRAVKSIYQLLPQPQSSFLDGVILGNRTSLPKNIQKWFADTGTLHILAVSGMNVALVVITFFFFFRLFGISKKLAYLLNIPIIIIFCLVTGCVPSVLRASLMAILFLISRNLLDRDISIYHVIGLAALICLVPCPQMVFDLSFQLSFLAVLGIVYLTPFISEKLLFFLPRWLALIIATTLGAQLATTPLLSCSFHKMSLISLASNAIVVPLVGLITPLGLISFGLNIISYKLAWLIAYLNYLLITLLLICVEFFASIPYACIPVSSPSFLDIAIYYLVLITISLASKIGWRNVVLICLIAANLFLWEQVVLSRDKAGLTATFFDIKKGSVAYLEFENNKRMLINIDTKEGDMEQVVLPFLQAKGLRMINVVIGDTGALDKEIKIGLRFGENIPSGRITGCGNAPIFINPMGIQIDHGRVRFLFPISPLSKEGSGLFGYQLDPSKGKQVILNVPTIKIARTLENKTDAKIMIISRGCKWQGDKDSRILSIKEGGAVIITTDGEDMRIKRYEL</sequence>
<dbReference type="AlphaFoldDB" id="A0A2H0A7X4"/>
<gene>
    <name evidence="9" type="ORF">COX18_03135</name>
</gene>
<feature type="transmembrane region" description="Helical" evidence="6">
    <location>
        <begin position="317"/>
        <end position="334"/>
    </location>
</feature>
<evidence type="ECO:0000256" key="1">
    <source>
        <dbReference type="ARBA" id="ARBA00004651"/>
    </source>
</evidence>